<dbReference type="AlphaFoldDB" id="A0AA36MYB1"/>
<evidence type="ECO:0000313" key="3">
    <source>
        <dbReference type="Proteomes" id="UP001178507"/>
    </source>
</evidence>
<evidence type="ECO:0000313" key="2">
    <source>
        <dbReference type="EMBL" id="CAJ1384211.1"/>
    </source>
</evidence>
<comment type="caution">
    <text evidence="2">The sequence shown here is derived from an EMBL/GenBank/DDBJ whole genome shotgun (WGS) entry which is preliminary data.</text>
</comment>
<feature type="domain" description="G" evidence="1">
    <location>
        <begin position="7"/>
        <end position="68"/>
    </location>
</feature>
<dbReference type="EMBL" id="CAUJNA010001097">
    <property type="protein sequence ID" value="CAJ1384211.1"/>
    <property type="molecule type" value="Genomic_DNA"/>
</dbReference>
<sequence length="99" mass="10515">MEDAINIMVVGECGDGKSTLINALRDQSRSEQALCGKNPSGVTKDIVMYPCPDINGKPFNILDTPGVGDHHVTPVALISMIEEFLMQGVVPGGRCQMAA</sequence>
<proteinExistence type="predicted"/>
<keyword evidence="3" id="KW-1185">Reference proteome</keyword>
<gene>
    <name evidence="2" type="ORF">EVOR1521_LOCUS11119</name>
</gene>
<evidence type="ECO:0000259" key="1">
    <source>
        <dbReference type="Pfam" id="PF01926"/>
    </source>
</evidence>
<dbReference type="Gene3D" id="3.40.50.300">
    <property type="entry name" value="P-loop containing nucleotide triphosphate hydrolases"/>
    <property type="match status" value="1"/>
</dbReference>
<reference evidence="2" key="1">
    <citation type="submission" date="2023-08" db="EMBL/GenBank/DDBJ databases">
        <authorList>
            <person name="Chen Y."/>
            <person name="Shah S."/>
            <person name="Dougan E. K."/>
            <person name="Thang M."/>
            <person name="Chan C."/>
        </authorList>
    </citation>
    <scope>NUCLEOTIDE SEQUENCE</scope>
</reference>
<dbReference type="InterPro" id="IPR027417">
    <property type="entry name" value="P-loop_NTPase"/>
</dbReference>
<dbReference type="InterPro" id="IPR006073">
    <property type="entry name" value="GTP-bd"/>
</dbReference>
<dbReference type="SUPFAM" id="SSF52540">
    <property type="entry name" value="P-loop containing nucleoside triphosphate hydrolases"/>
    <property type="match status" value="1"/>
</dbReference>
<dbReference type="Pfam" id="PF01926">
    <property type="entry name" value="MMR_HSR1"/>
    <property type="match status" value="1"/>
</dbReference>
<dbReference type="Proteomes" id="UP001178507">
    <property type="component" value="Unassembled WGS sequence"/>
</dbReference>
<protein>
    <recommendedName>
        <fullName evidence="1">G domain-containing protein</fullName>
    </recommendedName>
</protein>
<dbReference type="GO" id="GO:0005525">
    <property type="term" value="F:GTP binding"/>
    <property type="evidence" value="ECO:0007669"/>
    <property type="project" value="InterPro"/>
</dbReference>
<name>A0AA36MYB1_9DINO</name>
<organism evidence="2 3">
    <name type="scientific">Effrenium voratum</name>
    <dbReference type="NCBI Taxonomy" id="2562239"/>
    <lineage>
        <taxon>Eukaryota</taxon>
        <taxon>Sar</taxon>
        <taxon>Alveolata</taxon>
        <taxon>Dinophyceae</taxon>
        <taxon>Suessiales</taxon>
        <taxon>Symbiodiniaceae</taxon>
        <taxon>Effrenium</taxon>
    </lineage>
</organism>
<dbReference type="CDD" id="cd00882">
    <property type="entry name" value="Ras_like_GTPase"/>
    <property type="match status" value="1"/>
</dbReference>
<accession>A0AA36MYB1</accession>